<evidence type="ECO:0000256" key="5">
    <source>
        <dbReference type="ARBA" id="ARBA00022723"/>
    </source>
</evidence>
<sequence>MFTIMTSMAIPMKPVKHVHNFAARRDPKLRLASPTCWRQSCSLKLTTDYPCDQLQSTRRSGNYKPTLWDFERIQSLNSVYTEEKYTTRASELVVQVKKLLLLESNWFLQLELIDDLQKLGVSYRFNHEINQILNRIYLEQKYCNNSERDLYSTALAFRLLRQHGLKVSQDVFDFFKNDEGEFEPNLGDNTKGLLQLYEASFLLTEGEMSLEQARVFSTNLLQKKLDDGIMDEYLSSLVRRSLELPLHWSVQRPNSRWLIDAYTNRSDVNPILIELAKLDFNIVQASYHEELKEVSRWWKETELAEKLPFARDRVVENYIWNVGLLFQPQYGYPRIMTTKLFILITVIDDVFDVYGTLEETELFKKAILSWDVEVLDQLPNYMQICYMALDSFINEMAYHVLKEQGVLIIQDLRKFWADLCVAYAKEAEWYHTGHKPTMEEYIDVAWISISAHLILAHVFFLITNPIGKEAAESLRNYDDIIRNSAMILRLADDLGTSSYEMQRGDVPKAVECYMNEMGASVEEAREHVKCMIREAWMKTSAERFKESPFSKDFIRSAADLGRHAQYMYQHGDGHGIRNPQMEERISTLIFQPID</sequence>
<dbReference type="SUPFAM" id="SSF48576">
    <property type="entry name" value="Terpenoid synthases"/>
    <property type="match status" value="1"/>
</dbReference>
<dbReference type="FunFam" id="1.10.600.10:FF:000007">
    <property type="entry name" value="Isoprene synthase, chloroplastic"/>
    <property type="match status" value="1"/>
</dbReference>
<evidence type="ECO:0000259" key="10">
    <source>
        <dbReference type="Pfam" id="PF03936"/>
    </source>
</evidence>
<reference evidence="11" key="1">
    <citation type="submission" date="2006-03" db="EMBL/GenBank/DDBJ databases">
        <title>Cloning, functional expression and characterization of terpene synthases from Rosemarinus officinalis.</title>
        <authorList>
            <person name="Tan S."/>
            <person name="Lin Z."/>
        </authorList>
    </citation>
    <scope>NUCLEOTIDE SEQUENCE</scope>
</reference>
<dbReference type="PANTHER" id="PTHR31225">
    <property type="entry name" value="OS04G0344100 PROTEIN-RELATED"/>
    <property type="match status" value="1"/>
</dbReference>
<dbReference type="InterPro" id="IPR050148">
    <property type="entry name" value="Terpene_synthase-like"/>
</dbReference>
<dbReference type="InterPro" id="IPR005630">
    <property type="entry name" value="Terpene_synthase_metal-bd"/>
</dbReference>
<organism evidence="11">
    <name type="scientific">Rosmarinus officinalis</name>
    <name type="common">Rosemary</name>
    <name type="synonym">Salvia rosmarinus</name>
    <dbReference type="NCBI Taxonomy" id="39367"/>
    <lineage>
        <taxon>Eukaryota</taxon>
        <taxon>Viridiplantae</taxon>
        <taxon>Streptophyta</taxon>
        <taxon>Embryophyta</taxon>
        <taxon>Tracheophyta</taxon>
        <taxon>Spermatophyta</taxon>
        <taxon>Magnoliopsida</taxon>
        <taxon>eudicotyledons</taxon>
        <taxon>Gunneridae</taxon>
        <taxon>Pentapetalae</taxon>
        <taxon>asterids</taxon>
        <taxon>lamiids</taxon>
        <taxon>Lamiales</taxon>
        <taxon>Lamiaceae</taxon>
        <taxon>Nepetoideae</taxon>
        <taxon>Mentheae</taxon>
        <taxon>Salviinae</taxon>
        <taxon>Salvia</taxon>
        <taxon>Salvia subgen. Rosmarinus</taxon>
    </lineage>
</organism>
<dbReference type="SFLD" id="SFLDG01019">
    <property type="entry name" value="Terpene_Cyclase_Like_1_C_Termi"/>
    <property type="match status" value="1"/>
</dbReference>
<name>A0ERE1_ROSOF</name>
<dbReference type="InterPro" id="IPR036965">
    <property type="entry name" value="Terpene_synth_N_sf"/>
</dbReference>
<dbReference type="AlphaFoldDB" id="A0ERE1"/>
<dbReference type="InterPro" id="IPR001906">
    <property type="entry name" value="Terpene_synth_N"/>
</dbReference>
<dbReference type="GO" id="GO:0016102">
    <property type="term" value="P:diterpenoid biosynthetic process"/>
    <property type="evidence" value="ECO:0007669"/>
    <property type="project" value="InterPro"/>
</dbReference>
<keyword evidence="7" id="KW-0809">Transit peptide</keyword>
<dbReference type="CDD" id="cd00684">
    <property type="entry name" value="Terpene_cyclase_plant_C1"/>
    <property type="match status" value="1"/>
</dbReference>
<dbReference type="SMR" id="A0ERE1"/>
<accession>A0ERE1</accession>
<evidence type="ECO:0000256" key="1">
    <source>
        <dbReference type="ARBA" id="ARBA00001946"/>
    </source>
</evidence>
<keyword evidence="6" id="KW-0460">Magnesium</keyword>
<dbReference type="InterPro" id="IPR044814">
    <property type="entry name" value="Terpene_cyclase_plant_C1"/>
</dbReference>
<dbReference type="InterPro" id="IPR008949">
    <property type="entry name" value="Isoprenoid_synthase_dom_sf"/>
</dbReference>
<dbReference type="Pfam" id="PF03936">
    <property type="entry name" value="Terpene_synth_C"/>
    <property type="match status" value="1"/>
</dbReference>
<dbReference type="InterPro" id="IPR008930">
    <property type="entry name" value="Terpenoid_cyclase/PrenylTrfase"/>
</dbReference>
<dbReference type="Gene3D" id="1.50.10.130">
    <property type="entry name" value="Terpene synthase, N-terminal domain"/>
    <property type="match status" value="1"/>
</dbReference>
<dbReference type="SFLD" id="SFLDS00005">
    <property type="entry name" value="Isoprenoid_Synthase_Type_I"/>
    <property type="match status" value="1"/>
</dbReference>
<comment type="cofactor">
    <cofactor evidence="1">
        <name>Mg(2+)</name>
        <dbReference type="ChEBI" id="CHEBI:18420"/>
    </cofactor>
</comment>
<protein>
    <submittedName>
        <fullName evidence="11">Limonene synthase</fullName>
    </submittedName>
</protein>
<dbReference type="EMBL" id="DQ421800">
    <property type="protein sequence ID" value="ABD77416.1"/>
    <property type="molecule type" value="mRNA"/>
</dbReference>
<evidence type="ECO:0000256" key="6">
    <source>
        <dbReference type="ARBA" id="ARBA00022842"/>
    </source>
</evidence>
<keyword evidence="5" id="KW-0479">Metal-binding</keyword>
<proteinExistence type="evidence at transcript level"/>
<dbReference type="SUPFAM" id="SSF48239">
    <property type="entry name" value="Terpenoid cyclases/Protein prenyltransferases"/>
    <property type="match status" value="1"/>
</dbReference>
<feature type="domain" description="Terpene synthase metal-binding" evidence="10">
    <location>
        <begin position="299"/>
        <end position="537"/>
    </location>
</feature>
<dbReference type="FunFam" id="1.50.10.130:FF:000001">
    <property type="entry name" value="Isoprene synthase, chloroplastic"/>
    <property type="match status" value="1"/>
</dbReference>
<keyword evidence="8" id="KW-0456">Lyase</keyword>
<evidence type="ECO:0000259" key="9">
    <source>
        <dbReference type="Pfam" id="PF01397"/>
    </source>
</evidence>
<dbReference type="GO" id="GO:0010333">
    <property type="term" value="F:terpene synthase activity"/>
    <property type="evidence" value="ECO:0007669"/>
    <property type="project" value="InterPro"/>
</dbReference>
<comment type="subcellular location">
    <subcellularLocation>
        <location evidence="2">Plastid</location>
        <location evidence="2">Chloroplast</location>
    </subcellularLocation>
</comment>
<evidence type="ECO:0000256" key="8">
    <source>
        <dbReference type="ARBA" id="ARBA00023239"/>
    </source>
</evidence>
<evidence type="ECO:0000256" key="7">
    <source>
        <dbReference type="ARBA" id="ARBA00022946"/>
    </source>
</evidence>
<dbReference type="InterPro" id="IPR034741">
    <property type="entry name" value="Terpene_cyclase-like_1_C"/>
</dbReference>
<keyword evidence="4" id="KW-0934">Plastid</keyword>
<dbReference type="Pfam" id="PF01397">
    <property type="entry name" value="Terpene_synth"/>
    <property type="match status" value="1"/>
</dbReference>
<evidence type="ECO:0000256" key="3">
    <source>
        <dbReference type="ARBA" id="ARBA00022528"/>
    </source>
</evidence>
<keyword evidence="3" id="KW-0150">Chloroplast</keyword>
<dbReference type="PANTHER" id="PTHR31225:SF9">
    <property type="entry name" value="TERPENE SYNTHASE 10"/>
    <property type="match status" value="1"/>
</dbReference>
<feature type="domain" description="Terpene synthase N-terminal" evidence="9">
    <location>
        <begin position="69"/>
        <end position="242"/>
    </location>
</feature>
<evidence type="ECO:0000313" key="11">
    <source>
        <dbReference type="EMBL" id="ABD77416.1"/>
    </source>
</evidence>
<evidence type="ECO:0000256" key="4">
    <source>
        <dbReference type="ARBA" id="ARBA00022640"/>
    </source>
</evidence>
<dbReference type="Gene3D" id="1.10.600.10">
    <property type="entry name" value="Farnesyl Diphosphate Synthase"/>
    <property type="match status" value="1"/>
</dbReference>
<evidence type="ECO:0000256" key="2">
    <source>
        <dbReference type="ARBA" id="ARBA00004229"/>
    </source>
</evidence>
<dbReference type="GO" id="GO:0000287">
    <property type="term" value="F:magnesium ion binding"/>
    <property type="evidence" value="ECO:0007669"/>
    <property type="project" value="InterPro"/>
</dbReference>
<dbReference type="GO" id="GO:0009507">
    <property type="term" value="C:chloroplast"/>
    <property type="evidence" value="ECO:0007669"/>
    <property type="project" value="UniProtKB-SubCell"/>
</dbReference>